<feature type="compositionally biased region" description="Low complexity" evidence="1">
    <location>
        <begin position="13"/>
        <end position="29"/>
    </location>
</feature>
<feature type="region of interest" description="Disordered" evidence="1">
    <location>
        <begin position="120"/>
        <end position="176"/>
    </location>
</feature>
<dbReference type="eggNOG" id="ENOG502S4FR">
    <property type="taxonomic scope" value="Eukaryota"/>
</dbReference>
<feature type="compositionally biased region" description="Low complexity" evidence="1">
    <location>
        <begin position="556"/>
        <end position="581"/>
    </location>
</feature>
<evidence type="ECO:0000313" key="3">
    <source>
        <dbReference type="Proteomes" id="UP000054350"/>
    </source>
</evidence>
<feature type="region of interest" description="Disordered" evidence="1">
    <location>
        <begin position="372"/>
        <end position="468"/>
    </location>
</feature>
<feature type="region of interest" description="Disordered" evidence="1">
    <location>
        <begin position="617"/>
        <end position="655"/>
    </location>
</feature>
<feature type="compositionally biased region" description="Polar residues" evidence="1">
    <location>
        <begin position="770"/>
        <end position="785"/>
    </location>
</feature>
<feature type="compositionally biased region" description="Basic residues" evidence="1">
    <location>
        <begin position="436"/>
        <end position="468"/>
    </location>
</feature>
<keyword evidence="3" id="KW-1185">Reference proteome</keyword>
<dbReference type="Proteomes" id="UP000054350">
    <property type="component" value="Unassembled WGS sequence"/>
</dbReference>
<accession>A0A0L0T892</accession>
<gene>
    <name evidence="2" type="ORF">AMAG_20215</name>
</gene>
<feature type="compositionally biased region" description="Gly residues" evidence="1">
    <location>
        <begin position="394"/>
        <end position="403"/>
    </location>
</feature>
<proteinExistence type="predicted"/>
<feature type="compositionally biased region" description="Gly residues" evidence="1">
    <location>
        <begin position="75"/>
        <end position="84"/>
    </location>
</feature>
<evidence type="ECO:0000313" key="2">
    <source>
        <dbReference type="EMBL" id="KNE70926.1"/>
    </source>
</evidence>
<feature type="region of interest" description="Disordered" evidence="1">
    <location>
        <begin position="550"/>
        <end position="603"/>
    </location>
</feature>
<dbReference type="EMBL" id="GG745368">
    <property type="protein sequence ID" value="KNE70926.1"/>
    <property type="molecule type" value="Genomic_DNA"/>
</dbReference>
<feature type="region of interest" description="Disordered" evidence="1">
    <location>
        <begin position="744"/>
        <end position="848"/>
    </location>
</feature>
<feature type="compositionally biased region" description="Low complexity" evidence="1">
    <location>
        <begin position="617"/>
        <end position="626"/>
    </location>
</feature>
<name>A0A0L0T892_ALLM3</name>
<feature type="region of interest" description="Disordered" evidence="1">
    <location>
        <begin position="486"/>
        <end position="533"/>
    </location>
</feature>
<protein>
    <submittedName>
        <fullName evidence="2">Uncharacterized protein</fullName>
    </submittedName>
</protein>
<feature type="compositionally biased region" description="Low complexity" evidence="1">
    <location>
        <begin position="38"/>
        <end position="47"/>
    </location>
</feature>
<reference evidence="3" key="2">
    <citation type="submission" date="2009-11" db="EMBL/GenBank/DDBJ databases">
        <title>The Genome Sequence of Allomyces macrogynus strain ATCC 38327.</title>
        <authorList>
            <consortium name="The Broad Institute Genome Sequencing Platform"/>
            <person name="Russ C."/>
            <person name="Cuomo C."/>
            <person name="Shea T."/>
            <person name="Young S.K."/>
            <person name="Zeng Q."/>
            <person name="Koehrsen M."/>
            <person name="Haas B."/>
            <person name="Borodovsky M."/>
            <person name="Guigo R."/>
            <person name="Alvarado L."/>
            <person name="Berlin A."/>
            <person name="Borenstein D."/>
            <person name="Chen Z."/>
            <person name="Engels R."/>
            <person name="Freedman E."/>
            <person name="Gellesch M."/>
            <person name="Goldberg J."/>
            <person name="Griggs A."/>
            <person name="Gujja S."/>
            <person name="Heiman D."/>
            <person name="Hepburn T."/>
            <person name="Howarth C."/>
            <person name="Jen D."/>
            <person name="Larson L."/>
            <person name="Lewis B."/>
            <person name="Mehta T."/>
            <person name="Park D."/>
            <person name="Pearson M."/>
            <person name="Roberts A."/>
            <person name="Saif S."/>
            <person name="Shenoy N."/>
            <person name="Sisk P."/>
            <person name="Stolte C."/>
            <person name="Sykes S."/>
            <person name="Walk T."/>
            <person name="White J."/>
            <person name="Yandava C."/>
            <person name="Burger G."/>
            <person name="Gray M.W."/>
            <person name="Holland P.W.H."/>
            <person name="King N."/>
            <person name="Lang F.B.F."/>
            <person name="Roger A.J."/>
            <person name="Ruiz-Trillo I."/>
            <person name="Lander E."/>
            <person name="Nusbaum C."/>
        </authorList>
    </citation>
    <scope>NUCLEOTIDE SEQUENCE [LARGE SCALE GENOMIC DNA]</scope>
    <source>
        <strain evidence="3">ATCC 38327</strain>
    </source>
</reference>
<feature type="region of interest" description="Disordered" evidence="1">
    <location>
        <begin position="70"/>
        <end position="89"/>
    </location>
</feature>
<sequence>MPLAFVQRRKTMGSGVPSVAPVAGSVSSSDLPTASTDPPALAGAPLADQHARAPGSRLGAAGANLRQFFSHRAHGGGPGSGPGGAHAAALHANTDDSDAGELLDFLDDGGDEAGEFFLLGGDLSADDHDDAPDPTTGDHDDGIGARMPGPASHTSSSDALASHAAPHGDPVGGASAAGAAAHASVASSAGGRESNGAATGGHAGLALASLWGYLDLPSLVSGDAAKLGGDGGASDSTGADGSTKNDANLNWLSPATYIGLLNYPPGGLALVQAMNGAGGAPGKPVTKATFSTLRETALVRNRRRLLTMFTSYSLVIRYCSFDAFLLILLLSNCLILYYLKNARKINVQMAKRNIKQRVGWAKQWAGGLFRRGNPNIGGARNDGPDGAAHDDGIEPGGVGPGGEHGGDLGDMPVVSVPNSQKRRSAVGSRSADRRSAARRRREVAVRRRQRPTAHCRLHRRSARSSRRLQAHHPLLCRARRLPHPFRPISRAPRGASTCSARAASVEAGPDKSNPFAAAADAPNGSKDDPVPLMGSGSLGSVVIGAASPSGSTLLDTAPPAGGTAHSASSSTSSSTGSGSTSRLAKKTTGFLFPRRRANSGNPRDLLGAIATVAAAGTAPASSAGSGVDDGGPETISDESWVSDSPDPSPTHAVAPPLVPPQPVAPVRVLPPAQFPPPLELGVRVEETAATFAAPPRSPTAVNVTQLAAAVSAVVTTESRPPARTGSDDALPDLVAGLDAVLAALPSPNTPQSEPVTALPPHDSHLRATTAPVTNPSSARSGSEATTVAAADVGPSPPPQSQSLQPPDLPPHPTSAPTVPMTRRGSAPRITPTHSRQPSDGAGGGAAGTGASAAALRSLAAGPRMSAVVGKAKDLWGHVKEKTTAPPQPVPPPNGCHDQLSQHRARVLPESPAAPAERAMANAEGLGAGPVGNGAGMAGSAVAPGEGVEVNGGVPVTVDGAGAGAVLSP</sequence>
<dbReference type="VEuPathDB" id="FungiDB:AMAG_20215"/>
<evidence type="ECO:0000256" key="1">
    <source>
        <dbReference type="SAM" id="MobiDB-lite"/>
    </source>
</evidence>
<organism evidence="2 3">
    <name type="scientific">Allomyces macrogynus (strain ATCC 38327)</name>
    <name type="common">Allomyces javanicus var. macrogynus</name>
    <dbReference type="NCBI Taxonomy" id="578462"/>
    <lineage>
        <taxon>Eukaryota</taxon>
        <taxon>Fungi</taxon>
        <taxon>Fungi incertae sedis</taxon>
        <taxon>Blastocladiomycota</taxon>
        <taxon>Blastocladiomycetes</taxon>
        <taxon>Blastocladiales</taxon>
        <taxon>Blastocladiaceae</taxon>
        <taxon>Allomyces</taxon>
    </lineage>
</organism>
<reference evidence="2 3" key="1">
    <citation type="submission" date="2009-11" db="EMBL/GenBank/DDBJ databases">
        <title>Annotation of Allomyces macrogynus ATCC 38327.</title>
        <authorList>
            <consortium name="The Broad Institute Genome Sequencing Platform"/>
            <person name="Russ C."/>
            <person name="Cuomo C."/>
            <person name="Burger G."/>
            <person name="Gray M.W."/>
            <person name="Holland P.W.H."/>
            <person name="King N."/>
            <person name="Lang F.B.F."/>
            <person name="Roger A.J."/>
            <person name="Ruiz-Trillo I."/>
            <person name="Young S.K."/>
            <person name="Zeng Q."/>
            <person name="Gargeya S."/>
            <person name="Fitzgerald M."/>
            <person name="Haas B."/>
            <person name="Abouelleil A."/>
            <person name="Alvarado L."/>
            <person name="Arachchi H.M."/>
            <person name="Berlin A."/>
            <person name="Chapman S.B."/>
            <person name="Gearin G."/>
            <person name="Goldberg J."/>
            <person name="Griggs A."/>
            <person name="Gujja S."/>
            <person name="Hansen M."/>
            <person name="Heiman D."/>
            <person name="Howarth C."/>
            <person name="Larimer J."/>
            <person name="Lui A."/>
            <person name="MacDonald P.J.P."/>
            <person name="McCowen C."/>
            <person name="Montmayeur A."/>
            <person name="Murphy C."/>
            <person name="Neiman D."/>
            <person name="Pearson M."/>
            <person name="Priest M."/>
            <person name="Roberts A."/>
            <person name="Saif S."/>
            <person name="Shea T."/>
            <person name="Sisk P."/>
            <person name="Stolte C."/>
            <person name="Sykes S."/>
            <person name="Wortman J."/>
            <person name="Nusbaum C."/>
            <person name="Birren B."/>
        </authorList>
    </citation>
    <scope>NUCLEOTIDE SEQUENCE [LARGE SCALE GENOMIC DNA]</scope>
    <source>
        <strain evidence="2 3">ATCC 38327</strain>
    </source>
</reference>
<dbReference type="OrthoDB" id="5596972at2759"/>
<dbReference type="AlphaFoldDB" id="A0A0L0T892"/>
<feature type="region of interest" description="Disordered" evidence="1">
    <location>
        <begin position="1"/>
        <end position="56"/>
    </location>
</feature>